<dbReference type="Proteomes" id="UP000578686">
    <property type="component" value="Unassembled WGS sequence"/>
</dbReference>
<comment type="caution">
    <text evidence="3">The sequence shown here is derived from an EMBL/GenBank/DDBJ whole genome shotgun (WGS) entry which is preliminary data.</text>
</comment>
<feature type="transmembrane region" description="Helical" evidence="2">
    <location>
        <begin position="53"/>
        <end position="74"/>
    </location>
</feature>
<name>A0A7X6D074_9ACTN</name>
<keyword evidence="4" id="KW-1185">Reference proteome</keyword>
<protein>
    <submittedName>
        <fullName evidence="3">DUF4307 domain-containing protein</fullName>
    </submittedName>
</protein>
<gene>
    <name evidence="3" type="ORF">HCN56_08700</name>
</gene>
<evidence type="ECO:0000313" key="3">
    <source>
        <dbReference type="EMBL" id="NJQ05648.1"/>
    </source>
</evidence>
<dbReference type="InterPro" id="IPR025443">
    <property type="entry name" value="DUF4307"/>
</dbReference>
<keyword evidence="2" id="KW-0472">Membrane</keyword>
<organism evidence="3 4">
    <name type="scientific">Streptomyces lonarensis</name>
    <dbReference type="NCBI Taxonomy" id="700599"/>
    <lineage>
        <taxon>Bacteria</taxon>
        <taxon>Bacillati</taxon>
        <taxon>Actinomycetota</taxon>
        <taxon>Actinomycetes</taxon>
        <taxon>Kitasatosporales</taxon>
        <taxon>Streptomycetaceae</taxon>
        <taxon>Streptomyces</taxon>
    </lineage>
</organism>
<evidence type="ECO:0000256" key="1">
    <source>
        <dbReference type="SAM" id="MobiDB-lite"/>
    </source>
</evidence>
<keyword evidence="2" id="KW-1133">Transmembrane helix</keyword>
<proteinExistence type="predicted"/>
<accession>A0A7X6D074</accession>
<feature type="region of interest" description="Disordered" evidence="1">
    <location>
        <begin position="1"/>
        <end position="43"/>
    </location>
</feature>
<dbReference type="RefSeq" id="WP_167968927.1">
    <property type="nucleotide sequence ID" value="NZ_JAAVJD010000044.1"/>
</dbReference>
<sequence length="160" mass="16194">MPTAGDQPAAPRQGDGAASPASGPAPGPSRPGAAPAGRYGSPAGGSGDRGLKIVGGVLGVLFLAFIAWSGISYIGKQDVTGELTGFTVVSDTEVEVTLQVRKAEGTPAVCTVRSQAEDGLEVGRVDFRFEAEGATLHRAHTLRTTERATSAELLSCTAGD</sequence>
<dbReference type="AlphaFoldDB" id="A0A7X6D074"/>
<dbReference type="Pfam" id="PF14155">
    <property type="entry name" value="DUF4307"/>
    <property type="match status" value="1"/>
</dbReference>
<reference evidence="3 4" key="1">
    <citation type="submission" date="2020-03" db="EMBL/GenBank/DDBJ databases">
        <title>Draft genome of Streptomyces sp. ventii, isolated from the Axial Seamount in the Pacific Ocean, and resequencing of the two type strains Streptomyces lonarensis strain NCL 716 and Streptomyces bohaiensis strain 11A07.</title>
        <authorList>
            <person name="Loughran R.M."/>
            <person name="Pfannmuller K.M."/>
            <person name="Wasson B.J."/>
            <person name="Deadmond M.C."/>
            <person name="Paddock B.E."/>
            <person name="Koyack M.J."/>
            <person name="Gallegos D.A."/>
            <person name="Mitchell E.A."/>
            <person name="Ushijima B."/>
            <person name="Saw J.H."/>
            <person name="Mcphail K.L."/>
            <person name="Videau P."/>
        </authorList>
    </citation>
    <scope>NUCLEOTIDE SEQUENCE [LARGE SCALE GENOMIC DNA]</scope>
    <source>
        <strain evidence="3 4">NCL716</strain>
    </source>
</reference>
<feature type="compositionally biased region" description="Low complexity" evidence="1">
    <location>
        <begin position="30"/>
        <end position="41"/>
    </location>
</feature>
<keyword evidence="2" id="KW-0812">Transmembrane</keyword>
<evidence type="ECO:0000256" key="2">
    <source>
        <dbReference type="SAM" id="Phobius"/>
    </source>
</evidence>
<dbReference type="EMBL" id="JAAVJD010000044">
    <property type="protein sequence ID" value="NJQ05648.1"/>
    <property type="molecule type" value="Genomic_DNA"/>
</dbReference>
<evidence type="ECO:0000313" key="4">
    <source>
        <dbReference type="Proteomes" id="UP000578686"/>
    </source>
</evidence>